<evidence type="ECO:0008006" key="4">
    <source>
        <dbReference type="Google" id="ProtNLM"/>
    </source>
</evidence>
<dbReference type="Proteomes" id="UP000634043">
    <property type="component" value="Unassembled WGS sequence"/>
</dbReference>
<name>A0ABQ1WE05_9BACT</name>
<feature type="transmembrane region" description="Helical" evidence="1">
    <location>
        <begin position="223"/>
        <end position="241"/>
    </location>
</feature>
<protein>
    <recommendedName>
        <fullName evidence="4">Oligosaccharide repeat unit polymerase</fullName>
    </recommendedName>
</protein>
<proteinExistence type="predicted"/>
<keyword evidence="1" id="KW-1133">Transmembrane helix</keyword>
<keyword evidence="1" id="KW-0812">Transmembrane</keyword>
<evidence type="ECO:0000313" key="2">
    <source>
        <dbReference type="EMBL" id="GGG27037.1"/>
    </source>
</evidence>
<feature type="transmembrane region" description="Helical" evidence="1">
    <location>
        <begin position="61"/>
        <end position="80"/>
    </location>
</feature>
<keyword evidence="1" id="KW-0472">Membrane</keyword>
<feature type="transmembrane region" description="Helical" evidence="1">
    <location>
        <begin position="339"/>
        <end position="359"/>
    </location>
</feature>
<evidence type="ECO:0000256" key="1">
    <source>
        <dbReference type="SAM" id="Phobius"/>
    </source>
</evidence>
<gene>
    <name evidence="2" type="ORF">GCM10011323_33230</name>
</gene>
<feature type="transmembrane region" description="Helical" evidence="1">
    <location>
        <begin position="37"/>
        <end position="55"/>
    </location>
</feature>
<feature type="transmembrane region" description="Helical" evidence="1">
    <location>
        <begin position="147"/>
        <end position="165"/>
    </location>
</feature>
<evidence type="ECO:0000313" key="3">
    <source>
        <dbReference type="Proteomes" id="UP000634043"/>
    </source>
</evidence>
<accession>A0ABQ1WE05</accession>
<keyword evidence="3" id="KW-1185">Reference proteome</keyword>
<reference evidence="3" key="1">
    <citation type="journal article" date="2019" name="Int. J. Syst. Evol. Microbiol.">
        <title>The Global Catalogue of Microorganisms (GCM) 10K type strain sequencing project: providing services to taxonomists for standard genome sequencing and annotation.</title>
        <authorList>
            <consortium name="The Broad Institute Genomics Platform"/>
            <consortium name="The Broad Institute Genome Sequencing Center for Infectious Disease"/>
            <person name="Wu L."/>
            <person name="Ma J."/>
        </authorList>
    </citation>
    <scope>NUCLEOTIDE SEQUENCE [LARGE SCALE GENOMIC DNA]</scope>
    <source>
        <strain evidence="3">CGMCC 1.12749</strain>
    </source>
</reference>
<feature type="transmembrane region" description="Helical" evidence="1">
    <location>
        <begin position="6"/>
        <end position="25"/>
    </location>
</feature>
<sequence length="435" mass="49509">MITSVSTVLTVSVWLVVVMTLYVLLYRKHIFSFYDPLLFFLLTNTLTTILMFMQVSQVSHLVYFVFCQLALWLGITSYRYRLEREEIIQFSSFNIKLLQSITYTLFVIYLLANLYAASRVGFPLLTDDPTASKTAVYVGGLGIVRRINWGASIFLSCACFVMLFISRRKAPFVLILLCQVAFTILSGSKGGLLAFVFMLAYIIKRPGFQVRMNLSTLRKYKKYLAYFFVSGVSVALLVLYIERGNVGGALMGLYNRLLLSGDVILYYYQPHIHRQISEAFSPIDYLLHEFNSILGLFRLSEYQNPLGYEMLVLHLKRTGEAIPLIPIGPNTQFFAKGQIFFGLGGILYSLVVGLLIGFLRKDFFVTKKFSLVRFTFAYALVVMAFTYAIESNLFVSQVFDLLIFVVPVLVLCYGALKMSEVAQTLHEEENSYLGH</sequence>
<feature type="transmembrane region" description="Helical" evidence="1">
    <location>
        <begin position="395"/>
        <end position="416"/>
    </location>
</feature>
<feature type="transmembrane region" description="Helical" evidence="1">
    <location>
        <begin position="172"/>
        <end position="203"/>
    </location>
</feature>
<comment type="caution">
    <text evidence="2">The sequence shown here is derived from an EMBL/GenBank/DDBJ whole genome shotgun (WGS) entry which is preliminary data.</text>
</comment>
<dbReference type="EMBL" id="BMFP01000007">
    <property type="protein sequence ID" value="GGG27037.1"/>
    <property type="molecule type" value="Genomic_DNA"/>
</dbReference>
<organism evidence="2 3">
    <name type="scientific">Pontibacter amylolyticus</name>
    <dbReference type="NCBI Taxonomy" id="1424080"/>
    <lineage>
        <taxon>Bacteria</taxon>
        <taxon>Pseudomonadati</taxon>
        <taxon>Bacteroidota</taxon>
        <taxon>Cytophagia</taxon>
        <taxon>Cytophagales</taxon>
        <taxon>Hymenobacteraceae</taxon>
        <taxon>Pontibacter</taxon>
    </lineage>
</organism>
<feature type="transmembrane region" description="Helical" evidence="1">
    <location>
        <begin position="371"/>
        <end position="389"/>
    </location>
</feature>
<feature type="transmembrane region" description="Helical" evidence="1">
    <location>
        <begin position="101"/>
        <end position="118"/>
    </location>
</feature>
<feature type="transmembrane region" description="Helical" evidence="1">
    <location>
        <begin position="253"/>
        <end position="269"/>
    </location>
</feature>
<dbReference type="RefSeq" id="WP_188502667.1">
    <property type="nucleotide sequence ID" value="NZ_BMFP01000007.1"/>
</dbReference>